<keyword evidence="2" id="KW-0677">Repeat</keyword>
<feature type="domain" description="R13L1/DRL21-like LRR repeat region" evidence="10">
    <location>
        <begin position="682"/>
        <end position="815"/>
    </location>
</feature>
<dbReference type="SUPFAM" id="SSF52540">
    <property type="entry name" value="P-loop containing nucleoside triphosphate hydrolases"/>
    <property type="match status" value="1"/>
</dbReference>
<dbReference type="FunFam" id="1.10.10.10:FF:000322">
    <property type="entry name" value="Probable disease resistance protein At1g63360"/>
    <property type="match status" value="1"/>
</dbReference>
<dbReference type="PRINTS" id="PR00364">
    <property type="entry name" value="DISEASERSIST"/>
</dbReference>
<evidence type="ECO:0000256" key="6">
    <source>
        <dbReference type="SAM" id="Coils"/>
    </source>
</evidence>
<dbReference type="Gene3D" id="3.80.10.10">
    <property type="entry name" value="Ribonuclease Inhibitor"/>
    <property type="match status" value="3"/>
</dbReference>
<dbReference type="InterPro" id="IPR027417">
    <property type="entry name" value="P-loop_NTPase"/>
</dbReference>
<dbReference type="Proteomes" id="UP001459277">
    <property type="component" value="Unassembled WGS sequence"/>
</dbReference>
<evidence type="ECO:0000259" key="10">
    <source>
        <dbReference type="Pfam" id="PF25019"/>
    </source>
</evidence>
<dbReference type="AlphaFoldDB" id="A0AAW2CHA0"/>
<dbReference type="InterPro" id="IPR032675">
    <property type="entry name" value="LRR_dom_sf"/>
</dbReference>
<dbReference type="GO" id="GO:0005524">
    <property type="term" value="F:ATP binding"/>
    <property type="evidence" value="ECO:0007669"/>
    <property type="project" value="UniProtKB-KW"/>
</dbReference>
<sequence length="1213" mass="138683">MAEIIVSVFAEGILSKLIPLVTRNIGLSWSFQDELTLLGESVETIQAILADAERRQVREESVRLWLLLLKDVAYDADDVLDELSFEILRQKVEIRNQMKRKVCLFFSFSNPIVFHYKMANKVKTILDFLKRINVEAYQYGFTRVESVDVNAEIIPLRREIDSSIDNSEVVGREDRVSEIVQLLTSETIEKLSVIPIVGMAGLGKTTLAKLVYNDELVKNHFDKKIWACVSDDFDEKKILRGILESLTRNSSSLVADNVILENLQKELEVGRYLLVLDDVWNEDSLKWHTLRSILLSISSNVGNNIIVTTRSAKVAAIMGTLTQCHLEKLSNDECWSIIKKKVSPNERVPLAPDLEAIGRVLAKKCGGVPLVAKVLGGLMCHKKEKSEWLAFQDNEIWDSPESSQMLSILKRSFYHLSPSIKQCFAYCSIFPKDYKINKEELIQLWMAEGFLQPSQGSTLMMEDIGNKYFDILLANSLFEDVEKDEYDNVTSCKMNNLVRNLALSISKSETLILEGHSMVDPLDMNLIRRLLIQHDEEIVPIIPFSRDIFKRLRTLVSKNAIFGNLLSNFKLLRVLKLSGTGRTESFDSIGFLVHLRLFHISQTNIKALPKSITKLYNLQTLRLEECYRLKQLPEDLNKLVNLRHIYVDDSSDIQQLPKDMGKLNCLQTLSFFIVGQDAGHWIKELGCLNQLSGELDIKNLENVRDQEEARSANLEKKLKIHKLRYFWSRHREDNHHNDEEVLEGLQPHQHIKSLTIESFKGKTFPSWSLTIGDAGVGLWPFEMLVEINLRYCSKCDKVPTLGHLPCLRVLQIVGMYEVRCIGEEFYSSYNDQSDRNVKLFPNLRRLGLKWMHNLVEWKDKREMTIASEVFPCLQELTIEGCYELTSAPCDFPSLKKLWISNIKSTAFEMISSKLTTLTSLNINNVLGLAYFPKQLLQHNTGMMSLHIRRCHELASISPQHDTLQTMLGLTELIVESCPTLSSFPSIQAVSHLRCLEISCGIEVLELELKSYMSLSILRIKECPNLISIPDLQELHSLVQLEIENCSNLISVPDLRGLHSLSYLEIFNCRKLTRLPEGLDCLTCLKTLGIGGFCEELNAFPNLNSINRLHVSLENLYLYGWAKLNSLPEELQHFTALTALWILEFHGIGALPEWLGNLSSLQELYLNTCKNLMHLPTVQQLTQLQKLYIINCPKLKENGKELSKIRNFPDVHIY</sequence>
<keyword evidence="5" id="KW-0067">ATP-binding</keyword>
<dbReference type="Pfam" id="PF18052">
    <property type="entry name" value="Rx_N"/>
    <property type="match status" value="1"/>
</dbReference>
<evidence type="ECO:0000259" key="7">
    <source>
        <dbReference type="Pfam" id="PF00931"/>
    </source>
</evidence>
<keyword evidence="1" id="KW-0433">Leucine-rich repeat</keyword>
<feature type="domain" description="R13L1/DRL21-like LRR repeat region" evidence="10">
    <location>
        <begin position="1126"/>
        <end position="1191"/>
    </location>
</feature>
<keyword evidence="12" id="KW-1185">Reference proteome</keyword>
<evidence type="ECO:0000256" key="2">
    <source>
        <dbReference type="ARBA" id="ARBA00022737"/>
    </source>
</evidence>
<dbReference type="Gene3D" id="3.40.50.300">
    <property type="entry name" value="P-loop containing nucleotide triphosphate hydrolases"/>
    <property type="match status" value="1"/>
</dbReference>
<keyword evidence="6" id="KW-0175">Coiled coil</keyword>
<keyword evidence="3" id="KW-0547">Nucleotide-binding</keyword>
<evidence type="ECO:0000259" key="9">
    <source>
        <dbReference type="Pfam" id="PF23559"/>
    </source>
</evidence>
<dbReference type="InterPro" id="IPR036388">
    <property type="entry name" value="WH-like_DNA-bd_sf"/>
</dbReference>
<evidence type="ECO:0000256" key="4">
    <source>
        <dbReference type="ARBA" id="ARBA00022821"/>
    </source>
</evidence>
<protein>
    <recommendedName>
        <fullName evidence="13">Disease resistance protein RGA3</fullName>
    </recommendedName>
</protein>
<gene>
    <name evidence="11" type="ORF">SO802_022251</name>
</gene>
<dbReference type="Pfam" id="PF25019">
    <property type="entry name" value="LRR_R13L1-DRL21"/>
    <property type="match status" value="2"/>
</dbReference>
<dbReference type="Pfam" id="PF00931">
    <property type="entry name" value="NB-ARC"/>
    <property type="match status" value="1"/>
</dbReference>
<evidence type="ECO:0000259" key="8">
    <source>
        <dbReference type="Pfam" id="PF18052"/>
    </source>
</evidence>
<dbReference type="PANTHER" id="PTHR36766">
    <property type="entry name" value="PLANT BROAD-SPECTRUM MILDEW RESISTANCE PROTEIN RPW8"/>
    <property type="match status" value="1"/>
</dbReference>
<evidence type="ECO:0008006" key="13">
    <source>
        <dbReference type="Google" id="ProtNLM"/>
    </source>
</evidence>
<dbReference type="Pfam" id="PF23559">
    <property type="entry name" value="WHD_DRP"/>
    <property type="match status" value="1"/>
</dbReference>
<feature type="domain" description="NB-ARC" evidence="7">
    <location>
        <begin position="173"/>
        <end position="346"/>
    </location>
</feature>
<accession>A0AAW2CHA0</accession>
<dbReference type="FunFam" id="3.40.50.300:FF:001091">
    <property type="entry name" value="Probable disease resistance protein At1g61300"/>
    <property type="match status" value="1"/>
</dbReference>
<dbReference type="GO" id="GO:0006952">
    <property type="term" value="P:defense response"/>
    <property type="evidence" value="ECO:0007669"/>
    <property type="project" value="UniProtKB-KW"/>
</dbReference>
<feature type="domain" description="Disease resistance N-terminal" evidence="8">
    <location>
        <begin position="13"/>
        <end position="99"/>
    </location>
</feature>
<evidence type="ECO:0000256" key="1">
    <source>
        <dbReference type="ARBA" id="ARBA00022614"/>
    </source>
</evidence>
<reference evidence="11 12" key="1">
    <citation type="submission" date="2024-01" db="EMBL/GenBank/DDBJ databases">
        <title>A telomere-to-telomere, gap-free genome of sweet tea (Lithocarpus litseifolius).</title>
        <authorList>
            <person name="Zhou J."/>
        </authorList>
    </citation>
    <scope>NUCLEOTIDE SEQUENCE [LARGE SCALE GENOMIC DNA]</scope>
    <source>
        <strain evidence="11">Zhou-2022a</strain>
        <tissue evidence="11">Leaf</tissue>
    </source>
</reference>
<dbReference type="InterPro" id="IPR056789">
    <property type="entry name" value="LRR_R13L1-DRL21"/>
</dbReference>
<evidence type="ECO:0000256" key="3">
    <source>
        <dbReference type="ARBA" id="ARBA00022741"/>
    </source>
</evidence>
<comment type="caution">
    <text evidence="11">The sequence shown here is derived from an EMBL/GenBank/DDBJ whole genome shotgun (WGS) entry which is preliminary data.</text>
</comment>
<dbReference type="GO" id="GO:0051707">
    <property type="term" value="P:response to other organism"/>
    <property type="evidence" value="ECO:0007669"/>
    <property type="project" value="UniProtKB-ARBA"/>
</dbReference>
<proteinExistence type="predicted"/>
<dbReference type="Gene3D" id="1.10.8.430">
    <property type="entry name" value="Helical domain of apoptotic protease-activating factors"/>
    <property type="match status" value="1"/>
</dbReference>
<dbReference type="InterPro" id="IPR002182">
    <property type="entry name" value="NB-ARC"/>
</dbReference>
<dbReference type="InterPro" id="IPR058922">
    <property type="entry name" value="WHD_DRP"/>
</dbReference>
<dbReference type="Gene3D" id="1.20.5.4130">
    <property type="match status" value="1"/>
</dbReference>
<dbReference type="EMBL" id="JAZDWU010000007">
    <property type="protein sequence ID" value="KAK9997565.1"/>
    <property type="molecule type" value="Genomic_DNA"/>
</dbReference>
<dbReference type="SUPFAM" id="SSF52058">
    <property type="entry name" value="L domain-like"/>
    <property type="match status" value="2"/>
</dbReference>
<evidence type="ECO:0000256" key="5">
    <source>
        <dbReference type="ARBA" id="ARBA00022840"/>
    </source>
</evidence>
<dbReference type="GO" id="GO:0043531">
    <property type="term" value="F:ADP binding"/>
    <property type="evidence" value="ECO:0007669"/>
    <property type="project" value="InterPro"/>
</dbReference>
<name>A0AAW2CHA0_9ROSI</name>
<dbReference type="Gene3D" id="1.10.10.10">
    <property type="entry name" value="Winged helix-like DNA-binding domain superfamily/Winged helix DNA-binding domain"/>
    <property type="match status" value="1"/>
</dbReference>
<dbReference type="InterPro" id="IPR038005">
    <property type="entry name" value="RX-like_CC"/>
</dbReference>
<evidence type="ECO:0000313" key="11">
    <source>
        <dbReference type="EMBL" id="KAK9997565.1"/>
    </source>
</evidence>
<keyword evidence="4" id="KW-0611">Plant defense</keyword>
<evidence type="ECO:0000313" key="12">
    <source>
        <dbReference type="Proteomes" id="UP001459277"/>
    </source>
</evidence>
<feature type="coiled-coil region" evidence="6">
    <location>
        <begin position="697"/>
        <end position="724"/>
    </location>
</feature>
<organism evidence="11 12">
    <name type="scientific">Lithocarpus litseifolius</name>
    <dbReference type="NCBI Taxonomy" id="425828"/>
    <lineage>
        <taxon>Eukaryota</taxon>
        <taxon>Viridiplantae</taxon>
        <taxon>Streptophyta</taxon>
        <taxon>Embryophyta</taxon>
        <taxon>Tracheophyta</taxon>
        <taxon>Spermatophyta</taxon>
        <taxon>Magnoliopsida</taxon>
        <taxon>eudicotyledons</taxon>
        <taxon>Gunneridae</taxon>
        <taxon>Pentapetalae</taxon>
        <taxon>rosids</taxon>
        <taxon>fabids</taxon>
        <taxon>Fagales</taxon>
        <taxon>Fagaceae</taxon>
        <taxon>Lithocarpus</taxon>
    </lineage>
</organism>
<dbReference type="PANTHER" id="PTHR36766:SF70">
    <property type="entry name" value="DISEASE RESISTANCE PROTEIN RGA4"/>
    <property type="match status" value="1"/>
</dbReference>
<dbReference type="InterPro" id="IPR041118">
    <property type="entry name" value="Rx_N"/>
</dbReference>
<feature type="domain" description="Disease resistance protein winged helix" evidence="9">
    <location>
        <begin position="429"/>
        <end position="502"/>
    </location>
</feature>
<dbReference type="CDD" id="cd14798">
    <property type="entry name" value="RX-CC_like"/>
    <property type="match status" value="1"/>
</dbReference>
<dbReference type="InterPro" id="IPR042197">
    <property type="entry name" value="Apaf_helical"/>
</dbReference>